<evidence type="ECO:0000313" key="3">
    <source>
        <dbReference type="EMBL" id="KAG6538246.1"/>
    </source>
</evidence>
<feature type="compositionally biased region" description="Polar residues" evidence="1">
    <location>
        <begin position="314"/>
        <end position="326"/>
    </location>
</feature>
<keyword evidence="4" id="KW-1185">Reference proteome</keyword>
<dbReference type="InterPro" id="IPR016024">
    <property type="entry name" value="ARM-type_fold"/>
</dbReference>
<name>A0A8J5LZR3_ZINOF</name>
<feature type="domain" description="TORTIFOLIA1/SINE1-2 N-terminal" evidence="2">
    <location>
        <begin position="28"/>
        <end position="304"/>
    </location>
</feature>
<dbReference type="GO" id="GO:0008017">
    <property type="term" value="F:microtubule binding"/>
    <property type="evidence" value="ECO:0007669"/>
    <property type="project" value="InterPro"/>
</dbReference>
<dbReference type="PANTHER" id="PTHR31355">
    <property type="entry name" value="MICROTUBULE-ASSOCIATED PROTEIN TORTIFOLIA1"/>
    <property type="match status" value="1"/>
</dbReference>
<dbReference type="Gene3D" id="1.25.10.10">
    <property type="entry name" value="Leucine-rich Repeat Variant"/>
    <property type="match status" value="1"/>
</dbReference>
<dbReference type="AlphaFoldDB" id="A0A8J5LZR3"/>
<gene>
    <name evidence="3" type="ORF">ZIOFF_003359</name>
</gene>
<evidence type="ECO:0000259" key="2">
    <source>
        <dbReference type="Pfam" id="PF24714"/>
    </source>
</evidence>
<dbReference type="SUPFAM" id="SSF48371">
    <property type="entry name" value="ARM repeat"/>
    <property type="match status" value="1"/>
</dbReference>
<dbReference type="Proteomes" id="UP000734854">
    <property type="component" value="Unassembled WGS sequence"/>
</dbReference>
<proteinExistence type="predicted"/>
<dbReference type="InterPro" id="IPR033337">
    <property type="entry name" value="TORTIFOLIA1/SINE1-2"/>
</dbReference>
<protein>
    <recommendedName>
        <fullName evidence="2">TORTIFOLIA1/SINE1-2 N-terminal domain-containing protein</fullName>
    </recommendedName>
</protein>
<reference evidence="3 4" key="1">
    <citation type="submission" date="2020-08" db="EMBL/GenBank/DDBJ databases">
        <title>Plant Genome Project.</title>
        <authorList>
            <person name="Zhang R.-G."/>
        </authorList>
    </citation>
    <scope>NUCLEOTIDE SEQUENCE [LARGE SCALE GENOMIC DNA]</scope>
    <source>
        <tissue evidence="3">Rhizome</tissue>
    </source>
</reference>
<dbReference type="PANTHER" id="PTHR31355:SF8">
    <property type="entry name" value="TORTIFOLIA1-LIKE PROTEIN 3"/>
    <property type="match status" value="1"/>
</dbReference>
<feature type="region of interest" description="Disordered" evidence="1">
    <location>
        <begin position="310"/>
        <end position="382"/>
    </location>
</feature>
<comment type="caution">
    <text evidence="3">The sequence shown here is derived from an EMBL/GenBank/DDBJ whole genome shotgun (WGS) entry which is preliminary data.</text>
</comment>
<dbReference type="FunFam" id="1.25.10.10:FF:000549">
    <property type="entry name" value="ARM repeat superfamily protein"/>
    <property type="match status" value="1"/>
</dbReference>
<feature type="compositionally biased region" description="Low complexity" evidence="1">
    <location>
        <begin position="334"/>
        <end position="352"/>
    </location>
</feature>
<accession>A0A8J5LZR3</accession>
<dbReference type="InterPro" id="IPR057600">
    <property type="entry name" value="TORTIFOLIA1/SINE1-2_N"/>
</dbReference>
<dbReference type="Pfam" id="PF24714">
    <property type="entry name" value="TOR1L1_N"/>
    <property type="match status" value="1"/>
</dbReference>
<dbReference type="InterPro" id="IPR011989">
    <property type="entry name" value="ARM-like"/>
</dbReference>
<dbReference type="GO" id="GO:0005874">
    <property type="term" value="C:microtubule"/>
    <property type="evidence" value="ECO:0007669"/>
    <property type="project" value="InterPro"/>
</dbReference>
<evidence type="ECO:0000313" key="4">
    <source>
        <dbReference type="Proteomes" id="UP000734854"/>
    </source>
</evidence>
<dbReference type="EMBL" id="JACMSC010000001">
    <property type="protein sequence ID" value="KAG6538246.1"/>
    <property type="molecule type" value="Genomic_DNA"/>
</dbReference>
<organism evidence="3 4">
    <name type="scientific">Zingiber officinale</name>
    <name type="common">Ginger</name>
    <name type="synonym">Amomum zingiber</name>
    <dbReference type="NCBI Taxonomy" id="94328"/>
    <lineage>
        <taxon>Eukaryota</taxon>
        <taxon>Viridiplantae</taxon>
        <taxon>Streptophyta</taxon>
        <taxon>Embryophyta</taxon>
        <taxon>Tracheophyta</taxon>
        <taxon>Spermatophyta</taxon>
        <taxon>Magnoliopsida</taxon>
        <taxon>Liliopsida</taxon>
        <taxon>Zingiberales</taxon>
        <taxon>Zingiberaceae</taxon>
        <taxon>Zingiber</taxon>
    </lineage>
</organism>
<sequence>MGHCNTFWMPGMASRVQQQPAGSNEEGVRQRVNRCMMKLSDRDTEAMAASELDAIARGLTDDAFPPFLSAIADARPTDKTPLRRHSLRLLSLLSHSHPASAVAPHLPRMLAAALRRLRDPDSSVRGACVEALRSMAAAHPPALASVLLRPLSEALLHEQDQCAQTSAALSLAAAVDAATASDLDPDLAHHLQRLLPRLVKLLRSNAFKAKAALLSLLGSVAGAGGAATAQLVALLIPCLVESLASEDWATRKAAAESLSLLALKEKELLSGFRSSCISSFESRRFDKVKIVRDSMNRMLDVWKDIPEVPESEIKPQSQQANSSTRETMGGVRFPSPAAASSIQSAKNVSSSRSPPPAASPIPTSRTNVPSIRNKKLSPPLFRKAEQRPSNWRVEIPVSVSPGEVVDHKQLPKYRKQEPKGNVRSRLEARRVLFEGNSEDKGNKLASHVVPFQETAQLEQAIGSYIKEDDLNAGHKVGNLSTIRMQLVQIENQQSNLLELLQKFIGNSQNVLHSLETRVHGLELTLDEISRNFTLSSLRMANDDPTSNTCCRLPGTEFLSTKFWRKIESRNSTRLSVSELQNSNGRETRNSYQLDKWRVGVQGGLVVNPLAEINSQSVGSSESIQVKMLNSVAHEKEITYAHPIK</sequence>
<evidence type="ECO:0000256" key="1">
    <source>
        <dbReference type="SAM" id="MobiDB-lite"/>
    </source>
</evidence>